<protein>
    <submittedName>
        <fullName evidence="2">Uncharacterized protein</fullName>
    </submittedName>
</protein>
<dbReference type="EMBL" id="QDEB01026015">
    <property type="protein sequence ID" value="RZC40462.1"/>
    <property type="molecule type" value="Genomic_DNA"/>
</dbReference>
<sequence length="88" mass="10017">METSTSEKKDMEIQTEGQESTSNVEVDEEKLAEWLKRIYPRVKKELDDVANSKAFRGYRLSTDTSDANCKLVQTVDISSLVKDADIEE</sequence>
<accession>A0A482W5Q4</accession>
<name>A0A482W5Q4_ASBVE</name>
<feature type="region of interest" description="Disordered" evidence="1">
    <location>
        <begin position="1"/>
        <end position="26"/>
    </location>
</feature>
<dbReference type="OrthoDB" id="445052at2759"/>
<dbReference type="STRING" id="1661398.A0A482W5Q4"/>
<gene>
    <name evidence="2" type="ORF">BDFB_008458</name>
</gene>
<evidence type="ECO:0000256" key="1">
    <source>
        <dbReference type="SAM" id="MobiDB-lite"/>
    </source>
</evidence>
<reference evidence="2 3" key="1">
    <citation type="submission" date="2017-03" db="EMBL/GenBank/DDBJ databases">
        <title>Genome of the blue death feigning beetle - Asbolus verrucosus.</title>
        <authorList>
            <person name="Rider S.D."/>
        </authorList>
    </citation>
    <scope>NUCLEOTIDE SEQUENCE [LARGE SCALE GENOMIC DNA]</scope>
    <source>
        <strain evidence="2">Butters</strain>
        <tissue evidence="2">Head and leg muscle</tissue>
    </source>
</reference>
<feature type="compositionally biased region" description="Basic and acidic residues" evidence="1">
    <location>
        <begin position="1"/>
        <end position="12"/>
    </location>
</feature>
<dbReference type="Proteomes" id="UP000292052">
    <property type="component" value="Unassembled WGS sequence"/>
</dbReference>
<evidence type="ECO:0000313" key="2">
    <source>
        <dbReference type="EMBL" id="RZC40462.1"/>
    </source>
</evidence>
<organism evidence="2 3">
    <name type="scientific">Asbolus verrucosus</name>
    <name type="common">Desert ironclad beetle</name>
    <dbReference type="NCBI Taxonomy" id="1661398"/>
    <lineage>
        <taxon>Eukaryota</taxon>
        <taxon>Metazoa</taxon>
        <taxon>Ecdysozoa</taxon>
        <taxon>Arthropoda</taxon>
        <taxon>Hexapoda</taxon>
        <taxon>Insecta</taxon>
        <taxon>Pterygota</taxon>
        <taxon>Neoptera</taxon>
        <taxon>Endopterygota</taxon>
        <taxon>Coleoptera</taxon>
        <taxon>Polyphaga</taxon>
        <taxon>Cucujiformia</taxon>
        <taxon>Tenebrionidae</taxon>
        <taxon>Pimeliinae</taxon>
        <taxon>Asbolus</taxon>
    </lineage>
</organism>
<keyword evidence="3" id="KW-1185">Reference proteome</keyword>
<proteinExistence type="predicted"/>
<comment type="caution">
    <text evidence="2">The sequence shown here is derived from an EMBL/GenBank/DDBJ whole genome shotgun (WGS) entry which is preliminary data.</text>
</comment>
<dbReference type="AlphaFoldDB" id="A0A482W5Q4"/>
<feature type="compositionally biased region" description="Polar residues" evidence="1">
    <location>
        <begin position="15"/>
        <end position="24"/>
    </location>
</feature>
<evidence type="ECO:0000313" key="3">
    <source>
        <dbReference type="Proteomes" id="UP000292052"/>
    </source>
</evidence>